<dbReference type="Proteomes" id="UP001241758">
    <property type="component" value="Unassembled WGS sequence"/>
</dbReference>
<accession>A0ABT6WRF8</accession>
<keyword evidence="2" id="KW-1185">Reference proteome</keyword>
<reference evidence="1 2" key="1">
    <citation type="submission" date="2023-05" db="EMBL/GenBank/DDBJ databases">
        <title>Actinoplanes sp. NEAU-A12 genome sequencing.</title>
        <authorList>
            <person name="Wang Z.-S."/>
        </authorList>
    </citation>
    <scope>NUCLEOTIDE SEQUENCE [LARGE SCALE GENOMIC DNA]</scope>
    <source>
        <strain evidence="1 2">NEAU-A12</strain>
    </source>
</reference>
<evidence type="ECO:0000313" key="1">
    <source>
        <dbReference type="EMBL" id="MDI6102284.1"/>
    </source>
</evidence>
<dbReference type="RefSeq" id="WP_282763308.1">
    <property type="nucleotide sequence ID" value="NZ_JASCTH010000019.1"/>
</dbReference>
<comment type="caution">
    <text evidence="1">The sequence shown here is derived from an EMBL/GenBank/DDBJ whole genome shotgun (WGS) entry which is preliminary data.</text>
</comment>
<dbReference type="EMBL" id="JASCTH010000019">
    <property type="protein sequence ID" value="MDI6102284.1"/>
    <property type="molecule type" value="Genomic_DNA"/>
</dbReference>
<protein>
    <submittedName>
        <fullName evidence="1">Uncharacterized protein</fullName>
    </submittedName>
</protein>
<organism evidence="1 2">
    <name type="scientific">Actinoplanes sandaracinus</name>
    <dbReference type="NCBI Taxonomy" id="3045177"/>
    <lineage>
        <taxon>Bacteria</taxon>
        <taxon>Bacillati</taxon>
        <taxon>Actinomycetota</taxon>
        <taxon>Actinomycetes</taxon>
        <taxon>Micromonosporales</taxon>
        <taxon>Micromonosporaceae</taxon>
        <taxon>Actinoplanes</taxon>
    </lineage>
</organism>
<sequence>MTEQITHPWHDLIPTSINDTYGDPFIFEQVANTAMKSADLMAHRAPIAIFTKAPDDARVLPYLKDIARNPFVVPFYSLTGLDEGGYDFDNRRRMIDKMTELFGYVVILTRPIIRNRNDDPATLSKIVKVAAEGSRLLVLGGVHDSKKRKRLEVDVEQLLLTMCDDAGVRAFHKSSCLGAYLHNQPCWVHDTRYEPLNLEVVSALGYRAALHEVDGCTTIVLPEASTGDLNFLRILTQGRVYTQKLISNYNLLTIPSGDQKYECTSSWFCWAKNIETCIDCNYCIILQIEYLKKNPVEIGTHPRDMVDVVSRANGGADFSRFRMTKLPTNDVPLHTYEDARTTKPCLRHRYSAATETTQRVPA</sequence>
<evidence type="ECO:0000313" key="2">
    <source>
        <dbReference type="Proteomes" id="UP001241758"/>
    </source>
</evidence>
<gene>
    <name evidence="1" type="ORF">QLQ12_27065</name>
</gene>
<proteinExistence type="predicted"/>
<name>A0ABT6WRF8_9ACTN</name>